<name>A0A4U0YUZ8_9RHOB</name>
<dbReference type="Proteomes" id="UP000306340">
    <property type="component" value="Unassembled WGS sequence"/>
</dbReference>
<organism evidence="1 2">
    <name type="scientific">Cereibacter changlensis</name>
    <dbReference type="NCBI Taxonomy" id="402884"/>
    <lineage>
        <taxon>Bacteria</taxon>
        <taxon>Pseudomonadati</taxon>
        <taxon>Pseudomonadota</taxon>
        <taxon>Alphaproteobacteria</taxon>
        <taxon>Rhodobacterales</taxon>
        <taxon>Paracoccaceae</taxon>
        <taxon>Cereibacter</taxon>
    </lineage>
</organism>
<accession>A0A4U0YUZ8</accession>
<evidence type="ECO:0000313" key="1">
    <source>
        <dbReference type="EMBL" id="TKA94316.1"/>
    </source>
</evidence>
<dbReference type="AlphaFoldDB" id="A0A4U0YUZ8"/>
<sequence>MPETALIVAHGQPSDPAPAAAEIAALAAKVAVHLAGWQVGSATLAE</sequence>
<dbReference type="Gene3D" id="3.40.50.1400">
    <property type="match status" value="1"/>
</dbReference>
<evidence type="ECO:0000313" key="2">
    <source>
        <dbReference type="Proteomes" id="UP000306340"/>
    </source>
</evidence>
<gene>
    <name evidence="1" type="ORF">FAZ78_22995</name>
</gene>
<comment type="caution">
    <text evidence="1">The sequence shown here is derived from an EMBL/GenBank/DDBJ whole genome shotgun (WGS) entry which is preliminary data.</text>
</comment>
<protein>
    <submittedName>
        <fullName evidence="1">Cobalamin biosynthesis protein CbiX</fullName>
    </submittedName>
</protein>
<feature type="non-terminal residue" evidence="1">
    <location>
        <position position="46"/>
    </location>
</feature>
<reference evidence="1 2" key="1">
    <citation type="submission" date="2019-04" db="EMBL/GenBank/DDBJ databases">
        <title>Crypto-aerobic microbial life in anoxic (sulfidic) marine sediments.</title>
        <authorList>
            <person name="Bhattacharya S."/>
            <person name="Roy C."/>
            <person name="Mondal N."/>
            <person name="Sarkar J."/>
            <person name="Mandal S."/>
            <person name="Rameez M.J."/>
            <person name="Ghosh W."/>
        </authorList>
    </citation>
    <scope>NUCLEOTIDE SEQUENCE [LARGE SCALE GENOMIC DNA]</scope>
    <source>
        <strain evidence="1 2">SBBC</strain>
    </source>
</reference>
<proteinExistence type="predicted"/>
<dbReference type="EMBL" id="SWAU01000387">
    <property type="protein sequence ID" value="TKA94316.1"/>
    <property type="molecule type" value="Genomic_DNA"/>
</dbReference>